<sequence>MNLSQSEAHMWPSPRCDWPSLGGSLRDSRAPSQVLAAAVTRPEQGRRVIWGELSLRVWKEGVRDS</sequence>
<proteinExistence type="predicted"/>
<name>A0A5B7H6U8_PORTR</name>
<dbReference type="EMBL" id="VSRR010025310">
    <property type="protein sequence ID" value="MPC66802.1"/>
    <property type="molecule type" value="Genomic_DNA"/>
</dbReference>
<gene>
    <name evidence="1" type="ORF">E2C01_060954</name>
</gene>
<dbReference type="Proteomes" id="UP000324222">
    <property type="component" value="Unassembled WGS sequence"/>
</dbReference>
<organism evidence="1 2">
    <name type="scientific">Portunus trituberculatus</name>
    <name type="common">Swimming crab</name>
    <name type="synonym">Neptunus trituberculatus</name>
    <dbReference type="NCBI Taxonomy" id="210409"/>
    <lineage>
        <taxon>Eukaryota</taxon>
        <taxon>Metazoa</taxon>
        <taxon>Ecdysozoa</taxon>
        <taxon>Arthropoda</taxon>
        <taxon>Crustacea</taxon>
        <taxon>Multicrustacea</taxon>
        <taxon>Malacostraca</taxon>
        <taxon>Eumalacostraca</taxon>
        <taxon>Eucarida</taxon>
        <taxon>Decapoda</taxon>
        <taxon>Pleocyemata</taxon>
        <taxon>Brachyura</taxon>
        <taxon>Eubrachyura</taxon>
        <taxon>Portunoidea</taxon>
        <taxon>Portunidae</taxon>
        <taxon>Portuninae</taxon>
        <taxon>Portunus</taxon>
    </lineage>
</organism>
<reference evidence="1 2" key="1">
    <citation type="submission" date="2019-05" db="EMBL/GenBank/DDBJ databases">
        <title>Another draft genome of Portunus trituberculatus and its Hox gene families provides insights of decapod evolution.</title>
        <authorList>
            <person name="Jeong J.-H."/>
            <person name="Song I."/>
            <person name="Kim S."/>
            <person name="Choi T."/>
            <person name="Kim D."/>
            <person name="Ryu S."/>
            <person name="Kim W."/>
        </authorList>
    </citation>
    <scope>NUCLEOTIDE SEQUENCE [LARGE SCALE GENOMIC DNA]</scope>
    <source>
        <tissue evidence="1">Muscle</tissue>
    </source>
</reference>
<dbReference type="AlphaFoldDB" id="A0A5B7H6U8"/>
<protein>
    <submittedName>
        <fullName evidence="1">Uncharacterized protein</fullName>
    </submittedName>
</protein>
<evidence type="ECO:0000313" key="1">
    <source>
        <dbReference type="EMBL" id="MPC66802.1"/>
    </source>
</evidence>
<keyword evidence="2" id="KW-1185">Reference proteome</keyword>
<evidence type="ECO:0000313" key="2">
    <source>
        <dbReference type="Proteomes" id="UP000324222"/>
    </source>
</evidence>
<comment type="caution">
    <text evidence="1">The sequence shown here is derived from an EMBL/GenBank/DDBJ whole genome shotgun (WGS) entry which is preliminary data.</text>
</comment>
<accession>A0A5B7H6U8</accession>